<organism evidence="6 7">
    <name type="scientific">Microthlaspi erraticum</name>
    <dbReference type="NCBI Taxonomy" id="1685480"/>
    <lineage>
        <taxon>Eukaryota</taxon>
        <taxon>Viridiplantae</taxon>
        <taxon>Streptophyta</taxon>
        <taxon>Embryophyta</taxon>
        <taxon>Tracheophyta</taxon>
        <taxon>Spermatophyta</taxon>
        <taxon>Magnoliopsida</taxon>
        <taxon>eudicotyledons</taxon>
        <taxon>Gunneridae</taxon>
        <taxon>Pentapetalae</taxon>
        <taxon>rosids</taxon>
        <taxon>malvids</taxon>
        <taxon>Brassicales</taxon>
        <taxon>Brassicaceae</taxon>
        <taxon>Coluteocarpeae</taxon>
        <taxon>Microthlaspi</taxon>
    </lineage>
</organism>
<keyword evidence="3" id="KW-0442">Lipid degradation</keyword>
<dbReference type="GO" id="GO:0016298">
    <property type="term" value="F:lipase activity"/>
    <property type="evidence" value="ECO:0007669"/>
    <property type="project" value="InterPro"/>
</dbReference>
<evidence type="ECO:0000313" key="6">
    <source>
        <dbReference type="EMBL" id="CAA7025842.1"/>
    </source>
</evidence>
<protein>
    <recommendedName>
        <fullName evidence="8">GDSL esterase/lipase</fullName>
    </recommendedName>
</protein>
<evidence type="ECO:0000313" key="7">
    <source>
        <dbReference type="Proteomes" id="UP000467841"/>
    </source>
</evidence>
<reference evidence="6" key="1">
    <citation type="submission" date="2020-01" db="EMBL/GenBank/DDBJ databases">
        <authorList>
            <person name="Mishra B."/>
        </authorList>
    </citation>
    <scope>NUCLEOTIDE SEQUENCE [LARGE SCALE GENOMIC DNA]</scope>
</reference>
<keyword evidence="2" id="KW-0378">Hydrolase</keyword>
<dbReference type="Proteomes" id="UP000467841">
    <property type="component" value="Unassembled WGS sequence"/>
</dbReference>
<dbReference type="PANTHER" id="PTHR45648:SF122">
    <property type="match status" value="1"/>
</dbReference>
<comment type="similarity">
    <text evidence="1">Belongs to the 'GDSL' lipolytic enzyme family.</text>
</comment>
<keyword evidence="7" id="KW-1185">Reference proteome</keyword>
<dbReference type="PANTHER" id="PTHR45648">
    <property type="entry name" value="GDSL LIPASE/ACYLHYDROLASE FAMILY PROTEIN (AFU_ORTHOLOGUE AFUA_4G14700)"/>
    <property type="match status" value="1"/>
</dbReference>
<evidence type="ECO:0000256" key="4">
    <source>
        <dbReference type="ARBA" id="ARBA00023098"/>
    </source>
</evidence>
<evidence type="ECO:0000256" key="2">
    <source>
        <dbReference type="ARBA" id="ARBA00022801"/>
    </source>
</evidence>
<dbReference type="InterPro" id="IPR008265">
    <property type="entry name" value="Lipase_GDSL_AS"/>
</dbReference>
<evidence type="ECO:0000256" key="5">
    <source>
        <dbReference type="SAM" id="SignalP"/>
    </source>
</evidence>
<feature type="signal peptide" evidence="5">
    <location>
        <begin position="1"/>
        <end position="26"/>
    </location>
</feature>
<dbReference type="OrthoDB" id="1600564at2759"/>
<evidence type="ECO:0008006" key="8">
    <source>
        <dbReference type="Google" id="ProtNLM"/>
    </source>
</evidence>
<dbReference type="GO" id="GO:0016042">
    <property type="term" value="P:lipid catabolic process"/>
    <property type="evidence" value="ECO:0007669"/>
    <property type="project" value="UniProtKB-KW"/>
</dbReference>
<evidence type="ECO:0000256" key="3">
    <source>
        <dbReference type="ARBA" id="ARBA00022963"/>
    </source>
</evidence>
<gene>
    <name evidence="6" type="ORF">MERR_LOCUS13077</name>
</gene>
<dbReference type="AlphaFoldDB" id="A0A6D2IFV5"/>
<sequence>MRARNTTFLTLFPLFLSLLRLHSVPGLEAVAGKSGSIPGLYVFGDSLVDAGNNNYLPISLAKSNFPPHGIDFPKKQSTGRFCNGKNAADIIAENFGLPLPPPFLSLRGLLKWKKRESAALTGVNFASAGAGIFYSTVQFPKIHETGASKFLIIGAAQIGCAPKKREKNSTIHECNKDANMLASLYNEALVKMLQQLKEELRSSMTYSYFDMFKSIHDIISNPGRYGFSDVTSACCGFGKLNAELLCLPFANVCPDRTKYLFWDLFGHPTEAAARTVVDLMLTGGSQYSSPLTVTQLVSS</sequence>
<dbReference type="InterPro" id="IPR001087">
    <property type="entry name" value="GDSL"/>
</dbReference>
<accession>A0A6D2IFV5</accession>
<dbReference type="Pfam" id="PF00657">
    <property type="entry name" value="Lipase_GDSL"/>
    <property type="match status" value="2"/>
</dbReference>
<dbReference type="InterPro" id="IPR036514">
    <property type="entry name" value="SGNH_hydro_sf"/>
</dbReference>
<evidence type="ECO:0000256" key="1">
    <source>
        <dbReference type="ARBA" id="ARBA00008668"/>
    </source>
</evidence>
<keyword evidence="4" id="KW-0443">Lipid metabolism</keyword>
<dbReference type="EMBL" id="CACVBM020001045">
    <property type="protein sequence ID" value="CAA7025842.1"/>
    <property type="molecule type" value="Genomic_DNA"/>
</dbReference>
<comment type="caution">
    <text evidence="6">The sequence shown here is derived from an EMBL/GenBank/DDBJ whole genome shotgun (WGS) entry which is preliminary data.</text>
</comment>
<dbReference type="PROSITE" id="PS01098">
    <property type="entry name" value="LIPASE_GDSL_SER"/>
    <property type="match status" value="1"/>
</dbReference>
<dbReference type="InterPro" id="IPR051058">
    <property type="entry name" value="GDSL_Est/Lipase"/>
</dbReference>
<dbReference type="Gene3D" id="3.40.50.1110">
    <property type="entry name" value="SGNH hydrolase"/>
    <property type="match status" value="1"/>
</dbReference>
<feature type="chain" id="PRO_5025332404" description="GDSL esterase/lipase" evidence="5">
    <location>
        <begin position="27"/>
        <end position="299"/>
    </location>
</feature>
<proteinExistence type="inferred from homology"/>
<name>A0A6D2IFV5_9BRAS</name>
<keyword evidence="5" id="KW-0732">Signal</keyword>